<feature type="region of interest" description="Disordered" evidence="1">
    <location>
        <begin position="84"/>
        <end position="140"/>
    </location>
</feature>
<reference evidence="2" key="1">
    <citation type="submission" date="2020-11" db="EMBL/GenBank/DDBJ databases">
        <authorList>
            <consortium name="DOE Joint Genome Institute"/>
            <person name="Ahrendt S."/>
            <person name="Riley R."/>
            <person name="Andreopoulos W."/>
            <person name="Labutti K."/>
            <person name="Pangilinan J."/>
            <person name="Ruiz-Duenas F.J."/>
            <person name="Barrasa J.M."/>
            <person name="Sanchez-Garcia M."/>
            <person name="Camarero S."/>
            <person name="Miyauchi S."/>
            <person name="Serrano A."/>
            <person name="Linde D."/>
            <person name="Babiker R."/>
            <person name="Drula E."/>
            <person name="Ayuso-Fernandez I."/>
            <person name="Pacheco R."/>
            <person name="Padilla G."/>
            <person name="Ferreira P."/>
            <person name="Barriuso J."/>
            <person name="Kellner H."/>
            <person name="Castanera R."/>
            <person name="Alfaro M."/>
            <person name="Ramirez L."/>
            <person name="Pisabarro A.G."/>
            <person name="Kuo A."/>
            <person name="Tritt A."/>
            <person name="Lipzen A."/>
            <person name="He G."/>
            <person name="Yan M."/>
            <person name="Ng V."/>
            <person name="Cullen D."/>
            <person name="Martin F."/>
            <person name="Rosso M.-N."/>
            <person name="Henrissat B."/>
            <person name="Hibbett D."/>
            <person name="Martinez A.T."/>
            <person name="Grigoriev I.V."/>
        </authorList>
    </citation>
    <scope>NUCLEOTIDE SEQUENCE</scope>
    <source>
        <strain evidence="2">AH 40177</strain>
    </source>
</reference>
<comment type="caution">
    <text evidence="2">The sequence shown here is derived from an EMBL/GenBank/DDBJ whole genome shotgun (WGS) entry which is preliminary data.</text>
</comment>
<sequence>MSDNSCFSILRDDPWSVLVIPPRKVPVKNVSPRATVPSHIWMLDGMEQTSMEGTLIRQEYIDLIYTILKWMKLPEASALENERYAESTKQSAKGRQLDRETQDKPKQTPILDHSDTKQEENEERNATRDQPDSSSSAMVPNIDLSDPHAIPLVTASDINTMDVFPNPFALVENQSSTTSISGLIATGLPGIGDYAYFMPNCLFMLTALYVSGKMRFLFLIWHLRRAENLPTLIMTDPRFLWKDNLLYLLKVPGVYPGYLSKMIPRNTWCLVDSNRDLTDHIWFFPREFRIEWGKKQKDVYYLVMKPWSAEELISGLQLQLRVRFPPTVNSLVDFRAQYGGSARDAYRYASNISLLEEEIEGAALAMNERAVKLAFTSRPSSLRLPEEAGYMLLSVFLGICCCQCFRSVTTTVKSLLSPPLPNTCIKGYLGSSMKILRLRAENSIIYALASQLLGPRL</sequence>
<dbReference type="OrthoDB" id="2340858at2759"/>
<dbReference type="AlphaFoldDB" id="A0A9P5Q1F0"/>
<protein>
    <submittedName>
        <fullName evidence="2">Uncharacterized protein</fullName>
    </submittedName>
</protein>
<gene>
    <name evidence="2" type="ORF">BDP27DRAFT_1361508</name>
</gene>
<evidence type="ECO:0000313" key="2">
    <source>
        <dbReference type="EMBL" id="KAF9071845.1"/>
    </source>
</evidence>
<accession>A0A9P5Q1F0</accession>
<dbReference type="EMBL" id="JADNRY010000029">
    <property type="protein sequence ID" value="KAF9071845.1"/>
    <property type="molecule type" value="Genomic_DNA"/>
</dbReference>
<name>A0A9P5Q1F0_9AGAR</name>
<dbReference type="Proteomes" id="UP000772434">
    <property type="component" value="Unassembled WGS sequence"/>
</dbReference>
<evidence type="ECO:0000256" key="1">
    <source>
        <dbReference type="SAM" id="MobiDB-lite"/>
    </source>
</evidence>
<evidence type="ECO:0000313" key="3">
    <source>
        <dbReference type="Proteomes" id="UP000772434"/>
    </source>
</evidence>
<feature type="compositionally biased region" description="Basic and acidic residues" evidence="1">
    <location>
        <begin position="95"/>
        <end position="131"/>
    </location>
</feature>
<keyword evidence="3" id="KW-1185">Reference proteome</keyword>
<organism evidence="2 3">
    <name type="scientific">Rhodocollybia butyracea</name>
    <dbReference type="NCBI Taxonomy" id="206335"/>
    <lineage>
        <taxon>Eukaryota</taxon>
        <taxon>Fungi</taxon>
        <taxon>Dikarya</taxon>
        <taxon>Basidiomycota</taxon>
        <taxon>Agaricomycotina</taxon>
        <taxon>Agaricomycetes</taxon>
        <taxon>Agaricomycetidae</taxon>
        <taxon>Agaricales</taxon>
        <taxon>Marasmiineae</taxon>
        <taxon>Omphalotaceae</taxon>
        <taxon>Rhodocollybia</taxon>
    </lineage>
</organism>
<proteinExistence type="predicted"/>